<dbReference type="EMBL" id="UZAE01005865">
    <property type="protein sequence ID" value="VDO01873.1"/>
    <property type="molecule type" value="Genomic_DNA"/>
</dbReference>
<proteinExistence type="predicted"/>
<organism evidence="2 3">
    <name type="scientific">Rodentolepis nana</name>
    <name type="common">Dwarf tapeworm</name>
    <name type="synonym">Hymenolepis nana</name>
    <dbReference type="NCBI Taxonomy" id="102285"/>
    <lineage>
        <taxon>Eukaryota</taxon>
        <taxon>Metazoa</taxon>
        <taxon>Spiralia</taxon>
        <taxon>Lophotrochozoa</taxon>
        <taxon>Platyhelminthes</taxon>
        <taxon>Cestoda</taxon>
        <taxon>Eucestoda</taxon>
        <taxon>Cyclophyllidea</taxon>
        <taxon>Hymenolepididae</taxon>
        <taxon>Rodentolepis</taxon>
    </lineage>
</organism>
<keyword evidence="3" id="KW-1185">Reference proteome</keyword>
<dbReference type="OrthoDB" id="10481770at2759"/>
<reference evidence="2 3" key="1">
    <citation type="submission" date="2018-11" db="EMBL/GenBank/DDBJ databases">
        <authorList>
            <consortium name="Pathogen Informatics"/>
        </authorList>
    </citation>
    <scope>NUCLEOTIDE SEQUENCE [LARGE SCALE GENOMIC DNA]</scope>
</reference>
<evidence type="ECO:0000256" key="1">
    <source>
        <dbReference type="SAM" id="Coils"/>
    </source>
</evidence>
<accession>A0A3P7T2Y8</accession>
<dbReference type="AlphaFoldDB" id="A0A3P7T2Y8"/>
<dbReference type="Proteomes" id="UP000278807">
    <property type="component" value="Unassembled WGS sequence"/>
</dbReference>
<protein>
    <submittedName>
        <fullName evidence="2">Uncharacterized protein</fullName>
    </submittedName>
</protein>
<name>A0A3P7T2Y8_RODNA</name>
<evidence type="ECO:0000313" key="3">
    <source>
        <dbReference type="Proteomes" id="UP000278807"/>
    </source>
</evidence>
<evidence type="ECO:0000313" key="2">
    <source>
        <dbReference type="EMBL" id="VDO01873.1"/>
    </source>
</evidence>
<keyword evidence="1" id="KW-0175">Coiled coil</keyword>
<gene>
    <name evidence="2" type="ORF">HNAJ_LOCUS6013</name>
</gene>
<feature type="coiled-coil region" evidence="1">
    <location>
        <begin position="7"/>
        <end position="44"/>
    </location>
</feature>
<sequence>MEKRMAEIEMEQSFEALTLKVQKAEEERRRREELEREIAAKRGHLQDHGTDQQLGRLSFKILYVLPL</sequence>